<evidence type="ECO:0000259" key="3">
    <source>
        <dbReference type="PROSITE" id="PS50883"/>
    </source>
</evidence>
<dbReference type="SUPFAM" id="SSF141868">
    <property type="entry name" value="EAL domain-like"/>
    <property type="match status" value="1"/>
</dbReference>
<dbReference type="SUPFAM" id="SSF55073">
    <property type="entry name" value="Nucleotide cyclase"/>
    <property type="match status" value="1"/>
</dbReference>
<feature type="modified residue" description="4-aspartylphosphate" evidence="1">
    <location>
        <position position="54"/>
    </location>
</feature>
<dbReference type="Gene3D" id="3.40.50.2300">
    <property type="match status" value="1"/>
</dbReference>
<accession>A0A848B4L6</accession>
<dbReference type="NCBIfam" id="TIGR00254">
    <property type="entry name" value="GGDEF"/>
    <property type="match status" value="1"/>
</dbReference>
<dbReference type="SMART" id="SM00448">
    <property type="entry name" value="REC"/>
    <property type="match status" value="1"/>
</dbReference>
<proteinExistence type="predicted"/>
<dbReference type="CDD" id="cd01948">
    <property type="entry name" value="EAL"/>
    <property type="match status" value="1"/>
</dbReference>
<feature type="domain" description="EAL" evidence="3">
    <location>
        <begin position="311"/>
        <end position="565"/>
    </location>
</feature>
<dbReference type="InterPro" id="IPR001789">
    <property type="entry name" value="Sig_transdc_resp-reg_receiver"/>
</dbReference>
<evidence type="ECO:0000259" key="2">
    <source>
        <dbReference type="PROSITE" id="PS50110"/>
    </source>
</evidence>
<dbReference type="GO" id="GO:0000160">
    <property type="term" value="P:phosphorelay signal transduction system"/>
    <property type="evidence" value="ECO:0007669"/>
    <property type="project" value="InterPro"/>
</dbReference>
<gene>
    <name evidence="5" type="ORF">HF878_06380</name>
</gene>
<dbReference type="PROSITE" id="PS50887">
    <property type="entry name" value="GGDEF"/>
    <property type="match status" value="1"/>
</dbReference>
<dbReference type="PROSITE" id="PS50110">
    <property type="entry name" value="RESPONSE_REGULATORY"/>
    <property type="match status" value="1"/>
</dbReference>
<dbReference type="Pfam" id="PF00563">
    <property type="entry name" value="EAL"/>
    <property type="match status" value="1"/>
</dbReference>
<dbReference type="PROSITE" id="PS50883">
    <property type="entry name" value="EAL"/>
    <property type="match status" value="1"/>
</dbReference>
<dbReference type="Gene3D" id="3.20.20.450">
    <property type="entry name" value="EAL domain"/>
    <property type="match status" value="1"/>
</dbReference>
<name>A0A848B4L6_9FIRM</name>
<dbReference type="Proteomes" id="UP000543804">
    <property type="component" value="Unassembled WGS sequence"/>
</dbReference>
<dbReference type="AlphaFoldDB" id="A0A848B4L6"/>
<dbReference type="InterPro" id="IPR029787">
    <property type="entry name" value="Nucleotide_cyclase"/>
</dbReference>
<evidence type="ECO:0000256" key="1">
    <source>
        <dbReference type="PROSITE-ProRule" id="PRU00169"/>
    </source>
</evidence>
<dbReference type="SMART" id="SM00052">
    <property type="entry name" value="EAL"/>
    <property type="match status" value="1"/>
</dbReference>
<evidence type="ECO:0000313" key="5">
    <source>
        <dbReference type="EMBL" id="NMD99100.1"/>
    </source>
</evidence>
<dbReference type="GO" id="GO:0071111">
    <property type="term" value="F:cyclic-guanylate-specific phosphodiesterase activity"/>
    <property type="evidence" value="ECO:0007669"/>
    <property type="project" value="InterPro"/>
</dbReference>
<keyword evidence="6" id="KW-1185">Reference proteome</keyword>
<dbReference type="Pfam" id="PF00990">
    <property type="entry name" value="GGDEF"/>
    <property type="match status" value="1"/>
</dbReference>
<dbReference type="Pfam" id="PF00072">
    <property type="entry name" value="Response_reg"/>
    <property type="match status" value="1"/>
</dbReference>
<dbReference type="PANTHER" id="PTHR33121:SF70">
    <property type="entry name" value="SIGNALING PROTEIN YKOW"/>
    <property type="match status" value="1"/>
</dbReference>
<dbReference type="SMART" id="SM00267">
    <property type="entry name" value="GGDEF"/>
    <property type="match status" value="1"/>
</dbReference>
<reference evidence="5 6" key="1">
    <citation type="submission" date="2020-04" db="EMBL/GenBank/DDBJ databases">
        <authorList>
            <person name="Hitch T.C.A."/>
            <person name="Wylensek D."/>
            <person name="Clavel T."/>
        </authorList>
    </citation>
    <scope>NUCLEOTIDE SEQUENCE [LARGE SCALE GENOMIC DNA]</scope>
    <source>
        <strain evidence="5 6">PG-130-P53-12</strain>
    </source>
</reference>
<comment type="caution">
    <text evidence="5">The sequence shown here is derived from an EMBL/GenBank/DDBJ whole genome shotgun (WGS) entry which is preliminary data.</text>
</comment>
<dbReference type="Gene3D" id="3.30.70.270">
    <property type="match status" value="1"/>
</dbReference>
<dbReference type="RefSeq" id="WP_170077526.1">
    <property type="nucleotide sequence ID" value="NZ_JABAFA010000019.1"/>
</dbReference>
<dbReference type="InterPro" id="IPR043128">
    <property type="entry name" value="Rev_trsase/Diguanyl_cyclase"/>
</dbReference>
<dbReference type="InterPro" id="IPR000160">
    <property type="entry name" value="GGDEF_dom"/>
</dbReference>
<evidence type="ECO:0000313" key="6">
    <source>
        <dbReference type="Proteomes" id="UP000543804"/>
    </source>
</evidence>
<dbReference type="EMBL" id="JABAFA010000019">
    <property type="protein sequence ID" value="NMD99100.1"/>
    <property type="molecule type" value="Genomic_DNA"/>
</dbReference>
<keyword evidence="1" id="KW-0597">Phosphoprotein</keyword>
<protein>
    <submittedName>
        <fullName evidence="5">EAL domain-containing protein</fullName>
    </submittedName>
</protein>
<dbReference type="InterPro" id="IPR001633">
    <property type="entry name" value="EAL_dom"/>
</dbReference>
<dbReference type="InterPro" id="IPR050706">
    <property type="entry name" value="Cyclic-di-GMP_PDE-like"/>
</dbReference>
<dbReference type="PANTHER" id="PTHR33121">
    <property type="entry name" value="CYCLIC DI-GMP PHOSPHODIESTERASE PDEF"/>
    <property type="match status" value="1"/>
</dbReference>
<organism evidence="5 6">
    <name type="scientific">Selenomonas bovis</name>
    <dbReference type="NCBI Taxonomy" id="416586"/>
    <lineage>
        <taxon>Bacteria</taxon>
        <taxon>Bacillati</taxon>
        <taxon>Bacillota</taxon>
        <taxon>Negativicutes</taxon>
        <taxon>Selenomonadales</taxon>
        <taxon>Selenomonadaceae</taxon>
        <taxon>Selenomonas</taxon>
    </lineage>
</organism>
<dbReference type="InterPro" id="IPR011006">
    <property type="entry name" value="CheY-like_superfamily"/>
</dbReference>
<evidence type="ECO:0000259" key="4">
    <source>
        <dbReference type="PROSITE" id="PS50887"/>
    </source>
</evidence>
<dbReference type="SUPFAM" id="SSF52172">
    <property type="entry name" value="CheY-like"/>
    <property type="match status" value="1"/>
</dbReference>
<dbReference type="InterPro" id="IPR035919">
    <property type="entry name" value="EAL_sf"/>
</dbReference>
<feature type="domain" description="GGDEF" evidence="4">
    <location>
        <begin position="175"/>
        <end position="302"/>
    </location>
</feature>
<feature type="domain" description="Response regulatory" evidence="2">
    <location>
        <begin position="6"/>
        <end position="121"/>
    </location>
</feature>
<sequence>MDGKKTMLIADDAKINRVILRQLFQGEYEILEAADGREAIRRLREVDVKIILLDLAMPEMDGLEVLGYLRSHDAYAEIPVVAMVARDDGDAGAQALEMGARDFVVKPVHPLIVRRRVQNVLAEVENQWRQAMQLAKDHQIREMHRFIEEDSLTGVYNRETFYRKAAELMQQHEETDYEVICFDISAFRVINDFFRVETGNLILKAAAYYLRAAAGERGVCGRMEADHFALCQPVHAVAMDTIMQGLDSTVRSLGIRHDVVFYAGVYHVENVYLPVVQMLDRAQFALSRVKGSADSRYCVYDETMRAQLLREKAILRDMEFALQERQFEVYYQPVYNQRTGHIVSAEALARWQHPSQGMIEPGAFVPLFEHNGFIVRLDHYVWEQAAAFLAAACEDGAEALTLSVNVSPLNFYDQGLQAFLQELLKKHGLAPWRLTLEVAERAYAESPQQLMQAVAAFRAAGFCVVMDDFGGGDASLSMLKHLPVDLLKLDVGFLQHAEREARARVIFEGIASIAKRLGMGIVVQGVETAAQRGYLASIGCEKMQGYVYARPMPADEFRQILRRDGVERM</sequence>